<dbReference type="GO" id="GO:0043565">
    <property type="term" value="F:sequence-specific DNA binding"/>
    <property type="evidence" value="ECO:0007669"/>
    <property type="project" value="InterPro"/>
</dbReference>
<organism evidence="7 8">
    <name type="scientific">Pseudomonas kuykendallii</name>
    <dbReference type="NCBI Taxonomy" id="1007099"/>
    <lineage>
        <taxon>Bacteria</taxon>
        <taxon>Pseudomonadati</taxon>
        <taxon>Pseudomonadota</taxon>
        <taxon>Gammaproteobacteria</taxon>
        <taxon>Pseudomonadales</taxon>
        <taxon>Pseudomonadaceae</taxon>
        <taxon>Pseudomonas</taxon>
    </lineage>
</organism>
<feature type="domain" description="HTH araC/xylS-type" evidence="6">
    <location>
        <begin position="32"/>
        <end position="130"/>
    </location>
</feature>
<evidence type="ECO:0000256" key="4">
    <source>
        <dbReference type="ARBA" id="ARBA00023163"/>
    </source>
</evidence>
<dbReference type="GO" id="GO:0009893">
    <property type="term" value="P:positive regulation of metabolic process"/>
    <property type="evidence" value="ECO:0007669"/>
    <property type="project" value="UniProtKB-ARBA"/>
</dbReference>
<keyword evidence="2" id="KW-0805">Transcription regulation</keyword>
<dbReference type="InterPro" id="IPR009057">
    <property type="entry name" value="Homeodomain-like_sf"/>
</dbReference>
<dbReference type="Gene3D" id="1.10.10.60">
    <property type="entry name" value="Homeodomain-like"/>
    <property type="match status" value="2"/>
</dbReference>
<evidence type="ECO:0000256" key="1">
    <source>
        <dbReference type="ARBA" id="ARBA00004496"/>
    </source>
</evidence>
<reference evidence="8" key="1">
    <citation type="submission" date="2016-10" db="EMBL/GenBank/DDBJ databases">
        <authorList>
            <person name="Varghese N."/>
            <person name="Submissions S."/>
        </authorList>
    </citation>
    <scope>NUCLEOTIDE SEQUENCE [LARGE SCALE GENOMIC DNA]</scope>
    <source>
        <strain evidence="8">NRRL B-59562</strain>
    </source>
</reference>
<dbReference type="GO" id="GO:0003700">
    <property type="term" value="F:DNA-binding transcription factor activity"/>
    <property type="evidence" value="ECO:0007669"/>
    <property type="project" value="InterPro"/>
</dbReference>
<evidence type="ECO:0000256" key="5">
    <source>
        <dbReference type="ARBA" id="ARBA00037345"/>
    </source>
</evidence>
<dbReference type="PANTHER" id="PTHR46796">
    <property type="entry name" value="HTH-TYPE TRANSCRIPTIONAL ACTIVATOR RHAS-RELATED"/>
    <property type="match status" value="1"/>
</dbReference>
<dbReference type="STRING" id="1007099.SAMN05216287_2348"/>
<dbReference type="PANTHER" id="PTHR46796:SF14">
    <property type="entry name" value="TRANSCRIPTIONAL REGULATORY PROTEIN"/>
    <property type="match status" value="1"/>
</dbReference>
<dbReference type="RefSeq" id="WP_090228174.1">
    <property type="nucleotide sequence ID" value="NZ_FNNU01000003.1"/>
</dbReference>
<evidence type="ECO:0000313" key="7">
    <source>
        <dbReference type="EMBL" id="SDX17910.1"/>
    </source>
</evidence>
<sequence length="147" mass="16607">MNRTLHTTLAHGETLTDHPLPGIGGLAPWQERIAKELILAHLDAGITVTRLAEACALSRSHFTRKFKESTRQSPHDWLRHQRVEKAKTLLLKSDLTLTAISMECGFFDQAHFCRVFVRMVGSTPLAWKRHGALALQQIAQITHRLRA</sequence>
<dbReference type="PROSITE" id="PS00041">
    <property type="entry name" value="HTH_ARAC_FAMILY_1"/>
    <property type="match status" value="1"/>
</dbReference>
<accession>A0A1H2ZKG9</accession>
<dbReference type="InterPro" id="IPR018060">
    <property type="entry name" value="HTH_AraC"/>
</dbReference>
<dbReference type="GO" id="GO:0005737">
    <property type="term" value="C:cytoplasm"/>
    <property type="evidence" value="ECO:0007669"/>
    <property type="project" value="UniProtKB-SubCell"/>
</dbReference>
<protein>
    <submittedName>
        <fullName evidence="7">AraC-type DNA-binding protein</fullName>
    </submittedName>
</protein>
<dbReference type="Pfam" id="PF12833">
    <property type="entry name" value="HTH_18"/>
    <property type="match status" value="1"/>
</dbReference>
<comment type="function">
    <text evidence="5">Regulatory protein of the TOL plasmid xyl operons. XylS activates the xylXYZLTEGFJQKIH operon required for the degradation of toluene, m-xylene and p-xylene.</text>
</comment>
<name>A0A1H2ZKG9_9PSED</name>
<gene>
    <name evidence="7" type="ORF">SAMN05216287_2348</name>
</gene>
<dbReference type="InterPro" id="IPR050204">
    <property type="entry name" value="AraC_XylS_family_regulators"/>
</dbReference>
<proteinExistence type="predicted"/>
<dbReference type="SUPFAM" id="SSF46689">
    <property type="entry name" value="Homeodomain-like"/>
    <property type="match status" value="2"/>
</dbReference>
<keyword evidence="4" id="KW-0804">Transcription</keyword>
<comment type="subcellular location">
    <subcellularLocation>
        <location evidence="1">Cytoplasm</location>
    </subcellularLocation>
</comment>
<evidence type="ECO:0000259" key="6">
    <source>
        <dbReference type="PROSITE" id="PS01124"/>
    </source>
</evidence>
<dbReference type="EMBL" id="FNNU01000003">
    <property type="protein sequence ID" value="SDX17910.1"/>
    <property type="molecule type" value="Genomic_DNA"/>
</dbReference>
<dbReference type="SMART" id="SM00342">
    <property type="entry name" value="HTH_ARAC"/>
    <property type="match status" value="1"/>
</dbReference>
<dbReference type="InterPro" id="IPR018062">
    <property type="entry name" value="HTH_AraC-typ_CS"/>
</dbReference>
<dbReference type="AlphaFoldDB" id="A0A1H2ZKG9"/>
<evidence type="ECO:0000256" key="3">
    <source>
        <dbReference type="ARBA" id="ARBA00023125"/>
    </source>
</evidence>
<dbReference type="OrthoDB" id="110167at2"/>
<keyword evidence="3 7" id="KW-0238">DNA-binding</keyword>
<keyword evidence="8" id="KW-1185">Reference proteome</keyword>
<dbReference type="Proteomes" id="UP000243778">
    <property type="component" value="Unassembled WGS sequence"/>
</dbReference>
<evidence type="ECO:0000256" key="2">
    <source>
        <dbReference type="ARBA" id="ARBA00023015"/>
    </source>
</evidence>
<dbReference type="PROSITE" id="PS01124">
    <property type="entry name" value="HTH_ARAC_FAMILY_2"/>
    <property type="match status" value="1"/>
</dbReference>
<evidence type="ECO:0000313" key="8">
    <source>
        <dbReference type="Proteomes" id="UP000243778"/>
    </source>
</evidence>